<reference evidence="1 2" key="1">
    <citation type="submission" date="2020-05" db="EMBL/GenBank/DDBJ databases">
        <authorList>
            <person name="Whitworth D."/>
        </authorList>
    </citation>
    <scope>NUCLEOTIDE SEQUENCE [LARGE SCALE GENOMIC DNA]</scope>
    <source>
        <strain evidence="1 2">AM005</strain>
    </source>
</reference>
<evidence type="ECO:0000313" key="1">
    <source>
        <dbReference type="EMBL" id="NOJ83282.1"/>
    </source>
</evidence>
<dbReference type="InterPro" id="IPR027961">
    <property type="entry name" value="DUF4442"/>
</dbReference>
<dbReference type="AlphaFoldDB" id="A0A7Y4IQ12"/>
<name>A0A7Y4IQ12_MYXXA</name>
<organism evidence="1 2">
    <name type="scientific">Myxococcus xanthus</name>
    <dbReference type="NCBI Taxonomy" id="34"/>
    <lineage>
        <taxon>Bacteria</taxon>
        <taxon>Pseudomonadati</taxon>
        <taxon>Myxococcota</taxon>
        <taxon>Myxococcia</taxon>
        <taxon>Myxococcales</taxon>
        <taxon>Cystobacterineae</taxon>
        <taxon>Myxococcaceae</taxon>
        <taxon>Myxococcus</taxon>
    </lineage>
</organism>
<dbReference type="InterPro" id="IPR029069">
    <property type="entry name" value="HotDog_dom_sf"/>
</dbReference>
<dbReference type="CDD" id="cd03443">
    <property type="entry name" value="PaaI_thioesterase"/>
    <property type="match status" value="1"/>
</dbReference>
<dbReference type="SUPFAM" id="SSF54637">
    <property type="entry name" value="Thioesterase/thiol ester dehydrase-isomerase"/>
    <property type="match status" value="1"/>
</dbReference>
<dbReference type="EMBL" id="JABFNT010000179">
    <property type="protein sequence ID" value="NOJ83282.1"/>
    <property type="molecule type" value="Genomic_DNA"/>
</dbReference>
<dbReference type="Proteomes" id="UP000533080">
    <property type="component" value="Unassembled WGS sequence"/>
</dbReference>
<gene>
    <name evidence="1" type="ORF">HNV28_34060</name>
</gene>
<protein>
    <submittedName>
        <fullName evidence="1">DUF4442 domain-containing protein</fullName>
    </submittedName>
</protein>
<proteinExistence type="predicted"/>
<dbReference type="Pfam" id="PF14539">
    <property type="entry name" value="DUF4442"/>
    <property type="match status" value="1"/>
</dbReference>
<sequence>MCGAWGAGGRAHGRYDGRTMLALDLVERLRQVSPSAANALLTVAVKNIIPLSSVMGVRVEDASDARAQVSVPLKRRTRNHVGSVYLGVQVTVMELTMGVWLFRRFPPGRYLALVNELQVSFHAKAKGGVRAICEPSPEVFNTLDAALRQKGDKAREWIPVRLEDFEGTHIADARFLAVLKKA</sequence>
<dbReference type="Gene3D" id="3.10.129.10">
    <property type="entry name" value="Hotdog Thioesterase"/>
    <property type="match status" value="1"/>
</dbReference>
<comment type="caution">
    <text evidence="1">The sequence shown here is derived from an EMBL/GenBank/DDBJ whole genome shotgun (WGS) entry which is preliminary data.</text>
</comment>
<evidence type="ECO:0000313" key="2">
    <source>
        <dbReference type="Proteomes" id="UP000533080"/>
    </source>
</evidence>
<accession>A0A7Y4IQ12</accession>